<evidence type="ECO:0000256" key="7">
    <source>
        <dbReference type="ARBA" id="ARBA00023136"/>
    </source>
</evidence>
<dbReference type="InterPro" id="IPR005599">
    <property type="entry name" value="GPI_mannosylTrfase"/>
</dbReference>
<evidence type="ECO:0000256" key="1">
    <source>
        <dbReference type="ARBA" id="ARBA00004477"/>
    </source>
</evidence>
<keyword evidence="3" id="KW-0808">Transferase</keyword>
<keyword evidence="5 8" id="KW-0256">Endoplasmic reticulum</keyword>
<comment type="similarity">
    <text evidence="8">Belongs to the glycosyltransferase 22 family.</text>
</comment>
<dbReference type="PANTHER" id="PTHR22760">
    <property type="entry name" value="GLYCOSYLTRANSFERASE"/>
    <property type="match status" value="1"/>
</dbReference>
<organism evidence="9 10">
    <name type="scientific">Forsythia ovata</name>
    <dbReference type="NCBI Taxonomy" id="205694"/>
    <lineage>
        <taxon>Eukaryota</taxon>
        <taxon>Viridiplantae</taxon>
        <taxon>Streptophyta</taxon>
        <taxon>Embryophyta</taxon>
        <taxon>Tracheophyta</taxon>
        <taxon>Spermatophyta</taxon>
        <taxon>Magnoliopsida</taxon>
        <taxon>eudicotyledons</taxon>
        <taxon>Gunneridae</taxon>
        <taxon>Pentapetalae</taxon>
        <taxon>asterids</taxon>
        <taxon>lamiids</taxon>
        <taxon>Lamiales</taxon>
        <taxon>Oleaceae</taxon>
        <taxon>Forsythieae</taxon>
        <taxon>Forsythia</taxon>
    </lineage>
</organism>
<evidence type="ECO:0000313" key="10">
    <source>
        <dbReference type="Proteomes" id="UP001604277"/>
    </source>
</evidence>
<sequence>METILTLVSLYYWPSFRRPSRSASSGSRKWALATAALACAIRPTSAITWGSGTWTHFSVGSFDVRLMGPCASKFSERRTEDVMNYFSVEVVNNKVESILFLMPYHATPYYSTLHRNLPMRFLDCTPSEEKGILDESDQFLMDPVGFATEYAKNWSLPSHIVLFDSQEKPLKEILVSHNFHDVNFEFFSFNNA</sequence>
<dbReference type="GO" id="GO:0016757">
    <property type="term" value="F:glycosyltransferase activity"/>
    <property type="evidence" value="ECO:0007669"/>
    <property type="project" value="UniProtKB-KW"/>
</dbReference>
<evidence type="ECO:0000256" key="6">
    <source>
        <dbReference type="ARBA" id="ARBA00022989"/>
    </source>
</evidence>
<gene>
    <name evidence="9" type="ORF">Fot_36232</name>
</gene>
<evidence type="ECO:0000313" key="9">
    <source>
        <dbReference type="EMBL" id="KAL2502384.1"/>
    </source>
</evidence>
<keyword evidence="7" id="KW-0472">Membrane</keyword>
<dbReference type="EMBL" id="JBFOLJ010000010">
    <property type="protein sequence ID" value="KAL2502384.1"/>
    <property type="molecule type" value="Genomic_DNA"/>
</dbReference>
<name>A0ABD1SNU5_9LAMI</name>
<evidence type="ECO:0000256" key="4">
    <source>
        <dbReference type="ARBA" id="ARBA00022692"/>
    </source>
</evidence>
<evidence type="ECO:0000256" key="5">
    <source>
        <dbReference type="ARBA" id="ARBA00022824"/>
    </source>
</evidence>
<proteinExistence type="inferred from homology"/>
<evidence type="ECO:0000256" key="8">
    <source>
        <dbReference type="RuleBase" id="RU363075"/>
    </source>
</evidence>
<dbReference type="AlphaFoldDB" id="A0ABD1SNU5"/>
<keyword evidence="2 8" id="KW-0328">Glycosyltransferase</keyword>
<protein>
    <recommendedName>
        <fullName evidence="8">Mannosyltransferase</fullName>
        <ecNumber evidence="8">2.4.1.-</ecNumber>
    </recommendedName>
</protein>
<dbReference type="EC" id="2.4.1.-" evidence="8"/>
<reference evidence="10" key="1">
    <citation type="submission" date="2024-07" db="EMBL/GenBank/DDBJ databases">
        <title>Two chromosome-level genome assemblies of Korean endemic species Abeliophyllum distichum and Forsythia ovata (Oleaceae).</title>
        <authorList>
            <person name="Jang H."/>
        </authorList>
    </citation>
    <scope>NUCLEOTIDE SEQUENCE [LARGE SCALE GENOMIC DNA]</scope>
</reference>
<accession>A0ABD1SNU5</accession>
<comment type="subcellular location">
    <subcellularLocation>
        <location evidence="1 8">Endoplasmic reticulum membrane</location>
        <topology evidence="1 8">Multi-pass membrane protein</topology>
    </subcellularLocation>
</comment>
<keyword evidence="4" id="KW-0812">Transmembrane</keyword>
<keyword evidence="10" id="KW-1185">Reference proteome</keyword>
<dbReference type="PANTHER" id="PTHR22760:SF4">
    <property type="entry name" value="GPI MANNOSYLTRANSFERASE 3"/>
    <property type="match status" value="1"/>
</dbReference>
<keyword evidence="6" id="KW-1133">Transmembrane helix</keyword>
<evidence type="ECO:0000256" key="3">
    <source>
        <dbReference type="ARBA" id="ARBA00022679"/>
    </source>
</evidence>
<dbReference type="Proteomes" id="UP001604277">
    <property type="component" value="Unassembled WGS sequence"/>
</dbReference>
<evidence type="ECO:0000256" key="2">
    <source>
        <dbReference type="ARBA" id="ARBA00022676"/>
    </source>
</evidence>
<dbReference type="GO" id="GO:0005789">
    <property type="term" value="C:endoplasmic reticulum membrane"/>
    <property type="evidence" value="ECO:0007669"/>
    <property type="project" value="UniProtKB-SubCell"/>
</dbReference>
<comment type="caution">
    <text evidence="9">The sequence shown here is derived from an EMBL/GenBank/DDBJ whole genome shotgun (WGS) entry which is preliminary data.</text>
</comment>